<keyword evidence="3" id="KW-1185">Reference proteome</keyword>
<name>A0A076MZ84_AMYME</name>
<dbReference type="InterPro" id="IPR050546">
    <property type="entry name" value="Glycosyl_Hydrlase_16"/>
</dbReference>
<dbReference type="Pfam" id="PF00722">
    <property type="entry name" value="Glyco_hydro_16"/>
    <property type="match status" value="1"/>
</dbReference>
<reference evidence="2 3" key="1">
    <citation type="submission" date="2014-07" db="EMBL/GenBank/DDBJ databases">
        <title>Whole Genome Sequence of the Amycolatopsis methanolica 239.</title>
        <authorList>
            <person name="Tang B."/>
        </authorList>
    </citation>
    <scope>NUCLEOTIDE SEQUENCE [LARGE SCALE GENOMIC DNA]</scope>
    <source>
        <strain evidence="2 3">239</strain>
    </source>
</reference>
<dbReference type="AlphaFoldDB" id="A0A076MZ84"/>
<dbReference type="PROSITE" id="PS51762">
    <property type="entry name" value="GH16_2"/>
    <property type="match status" value="1"/>
</dbReference>
<dbReference type="SUPFAM" id="SSF49899">
    <property type="entry name" value="Concanavalin A-like lectins/glucanases"/>
    <property type="match status" value="1"/>
</dbReference>
<dbReference type="Gene3D" id="2.60.120.200">
    <property type="match status" value="1"/>
</dbReference>
<dbReference type="GO" id="GO:0004553">
    <property type="term" value="F:hydrolase activity, hydrolyzing O-glycosyl compounds"/>
    <property type="evidence" value="ECO:0007669"/>
    <property type="project" value="InterPro"/>
</dbReference>
<dbReference type="PANTHER" id="PTHR10963:SF60">
    <property type="entry name" value="GRAM-NEGATIVE BACTERIA-BINDING PROTEIN 1-RELATED"/>
    <property type="match status" value="1"/>
</dbReference>
<dbReference type="EMBL" id="CP009110">
    <property type="protein sequence ID" value="AIJ22947.1"/>
    <property type="molecule type" value="Genomic_DNA"/>
</dbReference>
<dbReference type="GO" id="GO:0005975">
    <property type="term" value="P:carbohydrate metabolic process"/>
    <property type="evidence" value="ECO:0007669"/>
    <property type="project" value="InterPro"/>
</dbReference>
<dbReference type="Proteomes" id="UP000062973">
    <property type="component" value="Chromosome"/>
</dbReference>
<protein>
    <submittedName>
        <fullName evidence="2">Glycoside hydrolase family protein</fullName>
    </submittedName>
</protein>
<evidence type="ECO:0000259" key="1">
    <source>
        <dbReference type="PROSITE" id="PS51762"/>
    </source>
</evidence>
<dbReference type="KEGG" id="amq:AMETH_2855"/>
<dbReference type="STRING" id="1068978.AMETH_2855"/>
<organism evidence="2 3">
    <name type="scientific">Amycolatopsis methanolica 239</name>
    <dbReference type="NCBI Taxonomy" id="1068978"/>
    <lineage>
        <taxon>Bacteria</taxon>
        <taxon>Bacillati</taxon>
        <taxon>Actinomycetota</taxon>
        <taxon>Actinomycetes</taxon>
        <taxon>Pseudonocardiales</taxon>
        <taxon>Pseudonocardiaceae</taxon>
        <taxon>Amycolatopsis</taxon>
        <taxon>Amycolatopsis methanolica group</taxon>
    </lineage>
</organism>
<dbReference type="eggNOG" id="COG2273">
    <property type="taxonomic scope" value="Bacteria"/>
</dbReference>
<evidence type="ECO:0000313" key="2">
    <source>
        <dbReference type="EMBL" id="AIJ22947.1"/>
    </source>
</evidence>
<dbReference type="HOGENOM" id="CLU_1060746_0_0_11"/>
<feature type="domain" description="GH16" evidence="1">
    <location>
        <begin position="44"/>
        <end position="268"/>
    </location>
</feature>
<dbReference type="PATRIC" id="fig|1068978.7.peg.3049"/>
<proteinExistence type="predicted"/>
<dbReference type="PANTHER" id="PTHR10963">
    <property type="entry name" value="GLYCOSYL HYDROLASE-RELATED"/>
    <property type="match status" value="1"/>
</dbReference>
<dbReference type="CDD" id="cd00413">
    <property type="entry name" value="Glyco_hydrolase_16"/>
    <property type="match status" value="1"/>
</dbReference>
<dbReference type="RefSeq" id="WP_017987944.1">
    <property type="nucleotide sequence ID" value="NZ_AQUL01000002.1"/>
</dbReference>
<gene>
    <name evidence="2" type="ORF">AMETH_2855</name>
</gene>
<keyword evidence="2" id="KW-0378">Hydrolase</keyword>
<dbReference type="InterPro" id="IPR018247">
    <property type="entry name" value="EF_Hand_1_Ca_BS"/>
</dbReference>
<dbReference type="InterPro" id="IPR000757">
    <property type="entry name" value="Beta-glucanase-like"/>
</dbReference>
<sequence>MVRRVIILVACVVLVGVAILAVRVTSERFDNSGEQTSPTVVTEAPSSAVITPERSDEAAVNYGWRLTAQDDFDGRRVDRTKWNIYDGFNPVSGETLSESQCVVKGGTLTLVGDGDATAATCGIAWREDQAYGRWEVRARFPAPADHDFNPVLLLWPESDTNTDGEIDFAEIYDPARQYVESWLHGPGNVDAGHTRKDLDITQWHNYAVEWQPDHVTCYIDGVAWATYGRPGTIPSVPMHLAIQQNHNKHKAEPPIRSTAEVDWVRIYE</sequence>
<dbReference type="InterPro" id="IPR013320">
    <property type="entry name" value="ConA-like_dom_sf"/>
</dbReference>
<evidence type="ECO:0000313" key="3">
    <source>
        <dbReference type="Proteomes" id="UP000062973"/>
    </source>
</evidence>
<accession>A0A076MZ84</accession>
<dbReference type="PROSITE" id="PS00018">
    <property type="entry name" value="EF_HAND_1"/>
    <property type="match status" value="1"/>
</dbReference>